<dbReference type="Proteomes" id="UP001642540">
    <property type="component" value="Unassembled WGS sequence"/>
</dbReference>
<comment type="subcellular location">
    <subcellularLocation>
        <location evidence="1">Peroxisome</location>
    </subcellularLocation>
</comment>
<dbReference type="PANTHER" id="PTHR24096">
    <property type="entry name" value="LONG-CHAIN-FATTY-ACID--COA LIGASE"/>
    <property type="match status" value="1"/>
</dbReference>
<comment type="caution">
    <text evidence="7">The sequence shown here is derived from an EMBL/GenBank/DDBJ whole genome shotgun (WGS) entry which is preliminary data.</text>
</comment>
<evidence type="ECO:0000313" key="7">
    <source>
        <dbReference type="EMBL" id="CAL8071211.1"/>
    </source>
</evidence>
<dbReference type="Gene3D" id="3.30.300.30">
    <property type="match status" value="1"/>
</dbReference>
<dbReference type="InterPro" id="IPR045851">
    <property type="entry name" value="AMP-bd_C_sf"/>
</dbReference>
<evidence type="ECO:0000256" key="1">
    <source>
        <dbReference type="ARBA" id="ARBA00004275"/>
    </source>
</evidence>
<dbReference type="SUPFAM" id="SSF56801">
    <property type="entry name" value="Acetyl-CoA synthetase-like"/>
    <property type="match status" value="1"/>
</dbReference>
<evidence type="ECO:0000259" key="5">
    <source>
        <dbReference type="Pfam" id="PF00501"/>
    </source>
</evidence>
<dbReference type="InterPro" id="IPR020845">
    <property type="entry name" value="AMP-binding_CS"/>
</dbReference>
<accession>A0ABP1PMC8</accession>
<dbReference type="PANTHER" id="PTHR24096:SF149">
    <property type="entry name" value="AMP-BINDING DOMAIN-CONTAINING PROTEIN-RELATED"/>
    <property type="match status" value="1"/>
</dbReference>
<dbReference type="PROSITE" id="PS00455">
    <property type="entry name" value="AMP_BINDING"/>
    <property type="match status" value="1"/>
</dbReference>
<name>A0ABP1PMC8_9HEXA</name>
<dbReference type="EMBL" id="CAXLJM020000004">
    <property type="protein sequence ID" value="CAL8071211.1"/>
    <property type="molecule type" value="Genomic_DNA"/>
</dbReference>
<comment type="similarity">
    <text evidence="2">Belongs to the ATP-dependent AMP-binding enzyme family.</text>
</comment>
<feature type="domain" description="AMP-dependent synthetase/ligase" evidence="5">
    <location>
        <begin position="39"/>
        <end position="397"/>
    </location>
</feature>
<feature type="domain" description="AMP-binding enzyme C-terminal" evidence="6">
    <location>
        <begin position="406"/>
        <end position="483"/>
    </location>
</feature>
<dbReference type="Gene3D" id="3.40.50.12780">
    <property type="entry name" value="N-terminal domain of ligase-like"/>
    <property type="match status" value="1"/>
</dbReference>
<gene>
    <name evidence="7" type="ORF">ODALV1_LOCUS1615</name>
</gene>
<evidence type="ECO:0000313" key="8">
    <source>
        <dbReference type="Proteomes" id="UP001642540"/>
    </source>
</evidence>
<protein>
    <submittedName>
        <fullName evidence="7">Uncharacterized protein</fullName>
    </submittedName>
</protein>
<proteinExistence type="inferred from homology"/>
<keyword evidence="3" id="KW-0436">Ligase</keyword>
<reference evidence="7 8" key="1">
    <citation type="submission" date="2024-08" db="EMBL/GenBank/DDBJ databases">
        <authorList>
            <person name="Cucini C."/>
            <person name="Frati F."/>
        </authorList>
    </citation>
    <scope>NUCLEOTIDE SEQUENCE [LARGE SCALE GENOMIC DNA]</scope>
</reference>
<organism evidence="7 8">
    <name type="scientific">Orchesella dallaii</name>
    <dbReference type="NCBI Taxonomy" id="48710"/>
    <lineage>
        <taxon>Eukaryota</taxon>
        <taxon>Metazoa</taxon>
        <taxon>Ecdysozoa</taxon>
        <taxon>Arthropoda</taxon>
        <taxon>Hexapoda</taxon>
        <taxon>Collembola</taxon>
        <taxon>Entomobryomorpha</taxon>
        <taxon>Entomobryoidea</taxon>
        <taxon>Orchesellidae</taxon>
        <taxon>Orchesellinae</taxon>
        <taxon>Orchesella</taxon>
    </lineage>
</organism>
<evidence type="ECO:0000256" key="2">
    <source>
        <dbReference type="ARBA" id="ARBA00006432"/>
    </source>
</evidence>
<sequence length="495" mass="54009">MEDNIIYSSFQSISTELDEYNNMAEALLTKAKEHAQSGKGDWITCALTGESYDFSSFDDLTIRIGSSLYKRGLRKGDIVIFMTVDIVKQPLFLTGVWRANGIGRASYPEDDADTLLARTFESRCGWIYCEPAQAPLCLSVAEQIYWDVEVIVASREPVEGCVTIYELMEDDGSELPELDLTSDETALIMCTSGTTGTSKGAAISHSALMWMSIRMGSIPPADHKTNLFFAKGTHITGVIAPFGGLLLGKSIVYLTYISKQRIFEAVDTYKPGFIFGFPTFVLLLVHDPEASRLDLSNLEVIAAGGAPVTPAVVNALMTIPSLKYVVNGYGLTECAPIISSFDFDKQGAMPDRPEACIGRLVPDSSAKFIDMESGEVVGPGENGELCIKCDGLFSTYYLNPEIAPTEIENIILDHPAIREVCVIGIPDPDGGGHIPRAVCVPVDDSEVSTDDILEYTNEKLASYKHIRGGVYFVIELPKGKTGKVTRQLVEKLELE</sequence>
<dbReference type="InterPro" id="IPR042099">
    <property type="entry name" value="ANL_N_sf"/>
</dbReference>
<dbReference type="Pfam" id="PF13193">
    <property type="entry name" value="AMP-binding_C"/>
    <property type="match status" value="1"/>
</dbReference>
<dbReference type="InterPro" id="IPR000873">
    <property type="entry name" value="AMP-dep_synth/lig_dom"/>
</dbReference>
<evidence type="ECO:0000256" key="4">
    <source>
        <dbReference type="ARBA" id="ARBA00023140"/>
    </source>
</evidence>
<keyword evidence="4" id="KW-0576">Peroxisome</keyword>
<evidence type="ECO:0000256" key="3">
    <source>
        <dbReference type="ARBA" id="ARBA00022598"/>
    </source>
</evidence>
<dbReference type="Pfam" id="PF00501">
    <property type="entry name" value="AMP-binding"/>
    <property type="match status" value="1"/>
</dbReference>
<evidence type="ECO:0000259" key="6">
    <source>
        <dbReference type="Pfam" id="PF13193"/>
    </source>
</evidence>
<keyword evidence="8" id="KW-1185">Reference proteome</keyword>
<dbReference type="InterPro" id="IPR025110">
    <property type="entry name" value="AMP-bd_C"/>
</dbReference>